<evidence type="ECO:0000256" key="2">
    <source>
        <dbReference type="ARBA" id="ARBA00022729"/>
    </source>
</evidence>
<dbReference type="RefSeq" id="XP_023936847.1">
    <property type="nucleotide sequence ID" value="XM_024081079.2"/>
</dbReference>
<evidence type="ECO:0000256" key="9">
    <source>
        <dbReference type="SAM" id="SignalP"/>
    </source>
</evidence>
<sequence>MNMFLLLLLVTYIVAMVNSLFAYNVPYNIKQQFLDTDKPLNFTAHARIYGQRAVEYEVQTEDGYLLGLHRIPGRRGLPILLMHGYTDTSDTWIVRGYKSLGITLASLNYDVWFGNIRGNRYSRRHVKLNPDKDASFWDYSFHEYGHYDLPAIIDTILSKTGSAKLNAIGHSQGNTIFYVLGSTRPEYNKKINVLTALAPICYLNNLPPPLSKIELYGYEIIGALMKLGVNEIFGDVSPSGRAAKAICERPEVGYAICVLGAIFSVSGYDAEEFPPYIFDVVIKHYPAATSRKNFNHFWQVAVRERFSKFDYGPEKNYVEYNSTIPPDYNLKAVTMPVVLIAAKNDKVSLISNVEILNQQLPNVVAYKIIERDLTNHVDFVWGSNMYEYLFPYIFAILRNFQ</sequence>
<evidence type="ECO:0000259" key="10">
    <source>
        <dbReference type="Pfam" id="PF04083"/>
    </source>
</evidence>
<dbReference type="GO" id="GO:0016042">
    <property type="term" value="P:lipid catabolic process"/>
    <property type="evidence" value="ECO:0007669"/>
    <property type="project" value="UniProtKB-KW"/>
</dbReference>
<dbReference type="InterPro" id="IPR029058">
    <property type="entry name" value="AB_hydrolase_fold"/>
</dbReference>
<dbReference type="GeneID" id="112045033"/>
<keyword evidence="4 7" id="KW-0442">Lipid degradation</keyword>
<evidence type="ECO:0000256" key="1">
    <source>
        <dbReference type="ARBA" id="ARBA00010701"/>
    </source>
</evidence>
<dbReference type="Pfam" id="PF04083">
    <property type="entry name" value="Abhydro_lipase"/>
    <property type="match status" value="1"/>
</dbReference>
<dbReference type="PANTHER" id="PTHR11005">
    <property type="entry name" value="LYSOSOMAL ACID LIPASE-RELATED"/>
    <property type="match status" value="1"/>
</dbReference>
<evidence type="ECO:0000313" key="11">
    <source>
        <dbReference type="Proteomes" id="UP001652582"/>
    </source>
</evidence>
<evidence type="ECO:0000256" key="8">
    <source>
        <dbReference type="PIRSR" id="PIRSR000862-1"/>
    </source>
</evidence>
<dbReference type="SUPFAM" id="SSF53474">
    <property type="entry name" value="alpha/beta-Hydrolases"/>
    <property type="match status" value="1"/>
</dbReference>
<dbReference type="PIRSF" id="PIRSF000862">
    <property type="entry name" value="Steryl_ester_lip"/>
    <property type="match status" value="1"/>
</dbReference>
<proteinExistence type="inferred from homology"/>
<feature type="signal peptide" evidence="9">
    <location>
        <begin position="1"/>
        <end position="22"/>
    </location>
</feature>
<keyword evidence="3 7" id="KW-0378">Hydrolase</keyword>
<name>A0A6J1MV60_BICAN</name>
<keyword evidence="11" id="KW-1185">Reference proteome</keyword>
<gene>
    <name evidence="12" type="primary">LOC112045033</name>
</gene>
<dbReference type="InterPro" id="IPR006693">
    <property type="entry name" value="AB_hydrolase_lipase"/>
</dbReference>
<reference evidence="12" key="1">
    <citation type="submission" date="2025-08" db="UniProtKB">
        <authorList>
            <consortium name="RefSeq"/>
        </authorList>
    </citation>
    <scope>IDENTIFICATION</scope>
</reference>
<evidence type="ECO:0000256" key="6">
    <source>
        <dbReference type="ARBA" id="ARBA00023180"/>
    </source>
</evidence>
<dbReference type="FunFam" id="3.40.50.1820:FF:000057">
    <property type="entry name" value="Lipase"/>
    <property type="match status" value="1"/>
</dbReference>
<evidence type="ECO:0000256" key="3">
    <source>
        <dbReference type="ARBA" id="ARBA00022801"/>
    </source>
</evidence>
<evidence type="ECO:0000256" key="4">
    <source>
        <dbReference type="ARBA" id="ARBA00022963"/>
    </source>
</evidence>
<dbReference type="GO" id="GO:0016788">
    <property type="term" value="F:hydrolase activity, acting on ester bonds"/>
    <property type="evidence" value="ECO:0007669"/>
    <property type="project" value="InterPro"/>
</dbReference>
<evidence type="ECO:0000256" key="7">
    <source>
        <dbReference type="PIRNR" id="PIRNR000862"/>
    </source>
</evidence>
<feature type="active site" description="Charge relay system" evidence="8">
    <location>
        <position position="345"/>
    </location>
</feature>
<dbReference type="Proteomes" id="UP001652582">
    <property type="component" value="Chromosome 14"/>
</dbReference>
<accession>A0A6J1MV60</accession>
<feature type="domain" description="Partial AB-hydrolase lipase" evidence="10">
    <location>
        <begin position="46"/>
        <end position="95"/>
    </location>
</feature>
<dbReference type="AlphaFoldDB" id="A0A6J1MV60"/>
<dbReference type="Gene3D" id="3.40.50.1820">
    <property type="entry name" value="alpha/beta hydrolase"/>
    <property type="match status" value="1"/>
</dbReference>
<organism evidence="11 12">
    <name type="scientific">Bicyclus anynana</name>
    <name type="common">Squinting bush brown butterfly</name>
    <dbReference type="NCBI Taxonomy" id="110368"/>
    <lineage>
        <taxon>Eukaryota</taxon>
        <taxon>Metazoa</taxon>
        <taxon>Ecdysozoa</taxon>
        <taxon>Arthropoda</taxon>
        <taxon>Hexapoda</taxon>
        <taxon>Insecta</taxon>
        <taxon>Pterygota</taxon>
        <taxon>Neoptera</taxon>
        <taxon>Endopterygota</taxon>
        <taxon>Lepidoptera</taxon>
        <taxon>Glossata</taxon>
        <taxon>Ditrysia</taxon>
        <taxon>Papilionoidea</taxon>
        <taxon>Nymphalidae</taxon>
        <taxon>Satyrinae</taxon>
        <taxon>Satyrini</taxon>
        <taxon>Mycalesina</taxon>
        <taxon>Bicyclus</taxon>
    </lineage>
</organism>
<keyword evidence="6" id="KW-0325">Glycoprotein</keyword>
<dbReference type="OrthoDB" id="9974421at2759"/>
<evidence type="ECO:0000313" key="12">
    <source>
        <dbReference type="RefSeq" id="XP_023936847.1"/>
    </source>
</evidence>
<keyword evidence="2 9" id="KW-0732">Signal</keyword>
<comment type="similarity">
    <text evidence="1 7">Belongs to the AB hydrolase superfamily. Lipase family.</text>
</comment>
<feature type="active site" description="Nucleophile" evidence="8">
    <location>
        <position position="171"/>
    </location>
</feature>
<feature type="active site" description="Charge relay system" evidence="8">
    <location>
        <position position="376"/>
    </location>
</feature>
<dbReference type="InterPro" id="IPR025483">
    <property type="entry name" value="Lipase_euk"/>
</dbReference>
<protein>
    <recommendedName>
        <fullName evidence="7">Lipase</fullName>
    </recommendedName>
</protein>
<dbReference type="KEGG" id="bany:112045033"/>
<keyword evidence="5" id="KW-0443">Lipid metabolism</keyword>
<feature type="chain" id="PRO_5026742903" description="Lipase" evidence="9">
    <location>
        <begin position="23"/>
        <end position="401"/>
    </location>
</feature>
<evidence type="ECO:0000256" key="5">
    <source>
        <dbReference type="ARBA" id="ARBA00023098"/>
    </source>
</evidence>